<evidence type="ECO:0000256" key="3">
    <source>
        <dbReference type="ARBA" id="ARBA00022705"/>
    </source>
</evidence>
<feature type="region of interest" description="Domain IV, binds dsDNA" evidence="8">
    <location>
        <begin position="331"/>
        <end position="450"/>
    </location>
</feature>
<feature type="binding site" evidence="8">
    <location>
        <position position="162"/>
    </location>
    <ligand>
        <name>ATP</name>
        <dbReference type="ChEBI" id="CHEBI:30616"/>
    </ligand>
</feature>
<comment type="domain">
    <text evidence="8">Domain I is involved in oligomerization and binding regulators, domain II is flexibile and of varying length in different bacteria, domain III forms the AAA+ region, while domain IV binds dsDNA.</text>
</comment>
<dbReference type="SMART" id="SM00382">
    <property type="entry name" value="AAA"/>
    <property type="match status" value="1"/>
</dbReference>
<evidence type="ECO:0000256" key="2">
    <source>
        <dbReference type="ARBA" id="ARBA00022490"/>
    </source>
</evidence>
<feature type="domain" description="Chromosomal replication initiator DnaA C-terminal" evidence="13">
    <location>
        <begin position="358"/>
        <end position="427"/>
    </location>
</feature>
<gene>
    <name evidence="8 14" type="primary">dnaA</name>
    <name evidence="14" type="ORF">PA42_00010</name>
</gene>
<evidence type="ECO:0000256" key="6">
    <source>
        <dbReference type="ARBA" id="ARBA00023121"/>
    </source>
</evidence>
<dbReference type="EMBL" id="BPUX01000001">
    <property type="protein sequence ID" value="GJH41827.1"/>
    <property type="molecule type" value="Genomic_DNA"/>
</dbReference>
<evidence type="ECO:0000256" key="4">
    <source>
        <dbReference type="ARBA" id="ARBA00022741"/>
    </source>
</evidence>
<comment type="subcellular location">
    <subcellularLocation>
        <location evidence="8">Cytoplasm</location>
    </subcellularLocation>
</comment>
<dbReference type="InterPro" id="IPR018312">
    <property type="entry name" value="Chromosome_initiator_DnaA_CS"/>
</dbReference>
<dbReference type="SMART" id="SM00760">
    <property type="entry name" value="Bac_DnaA_C"/>
    <property type="match status" value="1"/>
</dbReference>
<reference evidence="14" key="1">
    <citation type="submission" date="2024-05" db="EMBL/GenBank/DDBJ databases">
        <title>Determining zoonotic pasteurella genome.</title>
        <authorList>
            <person name="Maeda T."/>
            <person name="Takahashi T."/>
            <person name="Yoshida H."/>
        </authorList>
    </citation>
    <scope>NUCLEOTIDE SEQUENCE</scope>
    <source>
        <strain evidence="14">PA42</strain>
    </source>
</reference>
<dbReference type="HAMAP" id="MF_00377">
    <property type="entry name" value="DnaA_bact"/>
    <property type="match status" value="1"/>
</dbReference>
<dbReference type="PANTHER" id="PTHR30050">
    <property type="entry name" value="CHROMOSOMAL REPLICATION INITIATOR PROTEIN DNAA"/>
    <property type="match status" value="1"/>
</dbReference>
<proteinExistence type="inferred from homology"/>
<evidence type="ECO:0000256" key="1">
    <source>
        <dbReference type="ARBA" id="ARBA00006583"/>
    </source>
</evidence>
<dbReference type="Pfam" id="PF11638">
    <property type="entry name" value="DnaA_N"/>
    <property type="match status" value="1"/>
</dbReference>
<feature type="region of interest" description="Domain I, interacts with DnaA modulators" evidence="8">
    <location>
        <begin position="1"/>
        <end position="106"/>
    </location>
</feature>
<dbReference type="CDD" id="cd06571">
    <property type="entry name" value="Bac_DnaA_C"/>
    <property type="match status" value="1"/>
</dbReference>
<dbReference type="InterPro" id="IPR038454">
    <property type="entry name" value="DnaA_N_sf"/>
</dbReference>
<dbReference type="PANTHER" id="PTHR30050:SF2">
    <property type="entry name" value="CHROMOSOMAL REPLICATION INITIATOR PROTEIN DNAA"/>
    <property type="match status" value="1"/>
</dbReference>
<organism evidence="14 15">
    <name type="scientific">Pasteurella canis</name>
    <dbReference type="NCBI Taxonomy" id="753"/>
    <lineage>
        <taxon>Bacteria</taxon>
        <taxon>Pseudomonadati</taxon>
        <taxon>Pseudomonadota</taxon>
        <taxon>Gammaproteobacteria</taxon>
        <taxon>Pasteurellales</taxon>
        <taxon>Pasteurellaceae</taxon>
        <taxon>Pasteurella</taxon>
    </lineage>
</organism>
<dbReference type="GeneID" id="69685938"/>
<keyword evidence="7 8" id="KW-0238">DNA-binding</keyword>
<dbReference type="SUPFAM" id="SSF48295">
    <property type="entry name" value="TrpR-like"/>
    <property type="match status" value="1"/>
</dbReference>
<evidence type="ECO:0000259" key="12">
    <source>
        <dbReference type="SMART" id="SM00382"/>
    </source>
</evidence>
<keyword evidence="5 8" id="KW-0067">ATP-binding</keyword>
<name>A0ABQ4VJN4_9PAST</name>
<dbReference type="Gene3D" id="3.40.50.300">
    <property type="entry name" value="P-loop containing nucleotide triphosphate hydrolases"/>
    <property type="match status" value="1"/>
</dbReference>
<evidence type="ECO:0000313" key="14">
    <source>
        <dbReference type="EMBL" id="GJH41827.1"/>
    </source>
</evidence>
<keyword evidence="15" id="KW-1185">Reference proteome</keyword>
<keyword evidence="2 8" id="KW-0963">Cytoplasm</keyword>
<comment type="function">
    <text evidence="8 10">Plays an essential role in the initiation and regulation of chromosomal replication. ATP-DnaA binds to the origin of replication (oriC) to initiate formation of the DNA replication initiation complex once per cell cycle. Binds the DnaA box (a 9 base pair repeat at the origin) and separates the double-stranded (ds)DNA. Forms a right-handed helical filament on oriC DNA; dsDNA binds to the exterior of the filament while single-stranded (ss)DNA is stabiized in the filament's interior. The ATP-DnaA-oriC complex binds and stabilizes one strand of the AT-rich DNA unwinding element (DUE), permitting loading of DNA polymerase. After initiation quickly degrades to an ADP-DnaA complex that is not apt for DNA replication. Binds acidic phospholipids.</text>
</comment>
<dbReference type="Pfam" id="PF08299">
    <property type="entry name" value="Bac_DnaA_C"/>
    <property type="match status" value="1"/>
</dbReference>
<dbReference type="Gene3D" id="3.30.300.180">
    <property type="match status" value="1"/>
</dbReference>
<feature type="binding site" evidence="8">
    <location>
        <position position="158"/>
    </location>
    <ligand>
        <name>ATP</name>
        <dbReference type="ChEBI" id="CHEBI:30616"/>
    </ligand>
</feature>
<feature type="binding site" evidence="8">
    <location>
        <position position="161"/>
    </location>
    <ligand>
        <name>ATP</name>
        <dbReference type="ChEBI" id="CHEBI:30616"/>
    </ligand>
</feature>
<dbReference type="NCBIfam" id="TIGR00362">
    <property type="entry name" value="DnaA"/>
    <property type="match status" value="1"/>
</dbReference>
<dbReference type="InterPro" id="IPR020591">
    <property type="entry name" value="Chromosome_initiator_DnaA-like"/>
</dbReference>
<evidence type="ECO:0000256" key="9">
    <source>
        <dbReference type="NCBIfam" id="TIGR00362"/>
    </source>
</evidence>
<evidence type="ECO:0000256" key="8">
    <source>
        <dbReference type="HAMAP-Rule" id="MF_00377"/>
    </source>
</evidence>
<dbReference type="Gene3D" id="1.10.1750.10">
    <property type="match status" value="1"/>
</dbReference>
<dbReference type="InterPro" id="IPR027417">
    <property type="entry name" value="P-loop_NTPase"/>
</dbReference>
<comment type="caution">
    <text evidence="14">The sequence shown here is derived from an EMBL/GenBank/DDBJ whole genome shotgun (WGS) entry which is preliminary data.</text>
</comment>
<dbReference type="InterPro" id="IPR001957">
    <property type="entry name" value="Chromosome_initiator_DnaA"/>
</dbReference>
<dbReference type="InterPro" id="IPR013159">
    <property type="entry name" value="DnaA_C"/>
</dbReference>
<evidence type="ECO:0000313" key="15">
    <source>
        <dbReference type="Proteomes" id="UP001052140"/>
    </source>
</evidence>
<dbReference type="RefSeq" id="WP_226690202.1">
    <property type="nucleotide sequence ID" value="NZ_BPUX01000001.1"/>
</dbReference>
<comment type="subunit">
    <text evidence="8">Oligomerizes as a right-handed, spiral filament on DNA at oriC.</text>
</comment>
<dbReference type="InterPro" id="IPR024633">
    <property type="entry name" value="DnaA_N_dom"/>
</dbReference>
<feature type="domain" description="AAA+ ATPase" evidence="12">
    <location>
        <begin position="147"/>
        <end position="275"/>
    </location>
</feature>
<dbReference type="InterPro" id="IPR003593">
    <property type="entry name" value="AAA+_ATPase"/>
</dbReference>
<evidence type="ECO:0000256" key="5">
    <source>
        <dbReference type="ARBA" id="ARBA00022840"/>
    </source>
</evidence>
<protein>
    <recommendedName>
        <fullName evidence="8 9">Chromosomal replication initiator protein DnaA</fullName>
    </recommendedName>
</protein>
<comment type="caution">
    <text evidence="8">Lacks conserved residue(s) required for the propagation of feature annotation.</text>
</comment>
<accession>A0ABQ4VJN4</accession>
<dbReference type="SUPFAM" id="SSF52540">
    <property type="entry name" value="P-loop containing nucleoside triphosphate hydrolases"/>
    <property type="match status" value="1"/>
</dbReference>
<evidence type="ECO:0000256" key="10">
    <source>
        <dbReference type="RuleBase" id="RU000577"/>
    </source>
</evidence>
<dbReference type="Gene3D" id="1.10.8.60">
    <property type="match status" value="1"/>
</dbReference>
<dbReference type="Proteomes" id="UP001052140">
    <property type="component" value="Unassembled WGS sequence"/>
</dbReference>
<evidence type="ECO:0000256" key="7">
    <source>
        <dbReference type="ARBA" id="ARBA00023125"/>
    </source>
</evidence>
<dbReference type="PROSITE" id="PS01008">
    <property type="entry name" value="DNAA"/>
    <property type="match status" value="1"/>
</dbReference>
<evidence type="ECO:0000256" key="11">
    <source>
        <dbReference type="RuleBase" id="RU004227"/>
    </source>
</evidence>
<dbReference type="PRINTS" id="PR00051">
    <property type="entry name" value="DNAA"/>
</dbReference>
<keyword evidence="3 8" id="KW-0235">DNA replication</keyword>
<evidence type="ECO:0000259" key="13">
    <source>
        <dbReference type="SMART" id="SM00760"/>
    </source>
</evidence>
<dbReference type="InterPro" id="IPR013317">
    <property type="entry name" value="DnaA_dom"/>
</dbReference>
<sequence>MKPDLSSLWQECLLQLQDQISLTDFSTWLRPLQADFNVPNMIVLYASNVFIKQKVDESYLAQLTKVAQELSGQAELVIQVKVGVKPEVRLPQIENKKIEVNKNEKPQMVIRSYLNPKHLFENFVEGKSNQLARAVAQKVAEMPGEQSSNPLFLYGGTGLGKTHLLHAIGNGILLRNPNARVLYIHANNFMQQMVNAVRDNKMDEFKKFYRSLDALLVDDIQFFAEKEKTQEEFFHIFNSLFDTGRQIILTSDRYPKEIEKLEERLKSRFGWGLTTAIEPPELETRVAILLKKAEEKNIYLPEEVAFFIGQKLRTNVRDLEGALNRVSANAEFMGAPITIDFVRETLKDMLALQDKLVTVENIQKVVAEYYRIKVSDLKGKSRSRSIARPRQLAMALSKELTNRSLPEIGKNFGDKDHTTVLHACRKIAELREQEHSLQEDWSNLIRTLSV</sequence>
<feature type="binding site" evidence="8">
    <location>
        <position position="160"/>
    </location>
    <ligand>
        <name>ATP</name>
        <dbReference type="ChEBI" id="CHEBI:30616"/>
    </ligand>
</feature>
<comment type="similarity">
    <text evidence="1 8 11">Belongs to the DnaA family.</text>
</comment>
<keyword evidence="6 8" id="KW-0446">Lipid-binding</keyword>
<dbReference type="InterPro" id="IPR010921">
    <property type="entry name" value="Trp_repressor/repl_initiator"/>
</dbReference>
<dbReference type="CDD" id="cd00009">
    <property type="entry name" value="AAA"/>
    <property type="match status" value="1"/>
</dbReference>
<keyword evidence="4 8" id="KW-0547">Nucleotide-binding</keyword>
<dbReference type="Pfam" id="PF00308">
    <property type="entry name" value="Bac_DnaA"/>
    <property type="match status" value="1"/>
</dbReference>